<evidence type="ECO:0000259" key="1">
    <source>
        <dbReference type="Pfam" id="PF01168"/>
    </source>
</evidence>
<dbReference type="EMBL" id="SMKA01000066">
    <property type="protein sequence ID" value="TDC29057.1"/>
    <property type="molecule type" value="Genomic_DNA"/>
</dbReference>
<dbReference type="GO" id="GO:0008721">
    <property type="term" value="F:D-serine ammonia-lyase activity"/>
    <property type="evidence" value="ECO:0007669"/>
    <property type="project" value="TreeGrafter"/>
</dbReference>
<proteinExistence type="predicted"/>
<dbReference type="PANTHER" id="PTHR28004">
    <property type="entry name" value="ZGC:162816-RELATED"/>
    <property type="match status" value="1"/>
</dbReference>
<accession>A0A4R4Q263</accession>
<name>A0A4R4Q263_9ACTN</name>
<evidence type="ECO:0000313" key="2">
    <source>
        <dbReference type="EMBL" id="TDC29057.1"/>
    </source>
</evidence>
<gene>
    <name evidence="2" type="ORF">E1261_16820</name>
</gene>
<dbReference type="InterPro" id="IPR042208">
    <property type="entry name" value="D-ser_dehydrat-like_sf"/>
</dbReference>
<dbReference type="Gene3D" id="3.20.20.10">
    <property type="entry name" value="Alanine racemase"/>
    <property type="match status" value="1"/>
</dbReference>
<dbReference type="OrthoDB" id="9772497at2"/>
<comment type="caution">
    <text evidence="2">The sequence shown here is derived from an EMBL/GenBank/DDBJ whole genome shotgun (WGS) entry which is preliminary data.</text>
</comment>
<dbReference type="Proteomes" id="UP000295075">
    <property type="component" value="Unassembled WGS sequence"/>
</dbReference>
<dbReference type="SUPFAM" id="SSF51419">
    <property type="entry name" value="PLP-binding barrel"/>
    <property type="match status" value="1"/>
</dbReference>
<sequence length="314" mass="32908">MTDVAVALDAQVLDRNIVRFHQLVAAAGRVTRAHFKAHRTVELSARQVAAGAGGVSVHTARTAIALAAVGVRDVVVAWPWREEWRWPVYLEAARSVERFAVHVDDAETVTGLGALAAAGGAEIGVRLDVRHLPDDGVLPLARLVDATGGVRLDGVSAYSGAETRADITDRDALGQRQAERLVRFAESIRGDGIDCPVVSAGGMPTALGALRVDGVTEIVAGAYATLDAGMAEAGVCALEDVAVSVAAERVDLLAGCAQPWAPELESLPSAGGRLLPGHICPLAKALMHSGVELTLVDEGRTVERWLPRARPDRG</sequence>
<protein>
    <submittedName>
        <fullName evidence="2">Alanine racemase</fullName>
    </submittedName>
</protein>
<dbReference type="PANTHER" id="PTHR28004:SF2">
    <property type="entry name" value="D-SERINE DEHYDRATASE"/>
    <property type="match status" value="1"/>
</dbReference>
<dbReference type="InterPro" id="IPR029066">
    <property type="entry name" value="PLP-binding_barrel"/>
</dbReference>
<reference evidence="2 3" key="1">
    <citation type="submission" date="2019-03" db="EMBL/GenBank/DDBJ databases">
        <title>Draft genome sequences of novel Actinobacteria.</title>
        <authorList>
            <person name="Sahin N."/>
            <person name="Ay H."/>
            <person name="Saygin H."/>
        </authorList>
    </citation>
    <scope>NUCLEOTIDE SEQUENCE [LARGE SCALE GENOMIC DNA]</scope>
    <source>
        <strain evidence="2 3">JCM 30547</strain>
    </source>
</reference>
<dbReference type="AlphaFoldDB" id="A0A4R4Q263"/>
<evidence type="ECO:0000313" key="3">
    <source>
        <dbReference type="Proteomes" id="UP000295075"/>
    </source>
</evidence>
<feature type="domain" description="Alanine racemase N-terminal" evidence="1">
    <location>
        <begin position="9"/>
        <end position="209"/>
    </location>
</feature>
<organism evidence="2 3">
    <name type="scientific">Kribbella albertanoniae</name>
    <dbReference type="NCBI Taxonomy" id="1266829"/>
    <lineage>
        <taxon>Bacteria</taxon>
        <taxon>Bacillati</taxon>
        <taxon>Actinomycetota</taxon>
        <taxon>Actinomycetes</taxon>
        <taxon>Propionibacteriales</taxon>
        <taxon>Kribbellaceae</taxon>
        <taxon>Kribbella</taxon>
    </lineage>
</organism>
<dbReference type="Pfam" id="PF01168">
    <property type="entry name" value="Ala_racemase_N"/>
    <property type="match status" value="1"/>
</dbReference>
<dbReference type="GO" id="GO:0036088">
    <property type="term" value="P:D-serine catabolic process"/>
    <property type="evidence" value="ECO:0007669"/>
    <property type="project" value="TreeGrafter"/>
</dbReference>
<dbReference type="InterPro" id="IPR001608">
    <property type="entry name" value="Ala_racemase_N"/>
</dbReference>
<dbReference type="Gene3D" id="2.40.37.20">
    <property type="entry name" value="D-serine dehydratase-like domain"/>
    <property type="match status" value="1"/>
</dbReference>
<keyword evidence="3" id="KW-1185">Reference proteome</keyword>
<dbReference type="InterPro" id="IPR051466">
    <property type="entry name" value="D-amino_acid_metab_enzyme"/>
</dbReference>